<keyword evidence="3" id="KW-1185">Reference proteome</keyword>
<gene>
    <name evidence="2" type="primary">METTL4</name>
    <name evidence="2" type="ORF">EVAR_13946_1</name>
</gene>
<organism evidence="2 3">
    <name type="scientific">Eumeta variegata</name>
    <name type="common">Bagworm moth</name>
    <name type="synonym">Eumeta japonica</name>
    <dbReference type="NCBI Taxonomy" id="151549"/>
    <lineage>
        <taxon>Eukaryota</taxon>
        <taxon>Metazoa</taxon>
        <taxon>Ecdysozoa</taxon>
        <taxon>Arthropoda</taxon>
        <taxon>Hexapoda</taxon>
        <taxon>Insecta</taxon>
        <taxon>Pterygota</taxon>
        <taxon>Neoptera</taxon>
        <taxon>Endopterygota</taxon>
        <taxon>Lepidoptera</taxon>
        <taxon>Glossata</taxon>
        <taxon>Ditrysia</taxon>
        <taxon>Tineoidea</taxon>
        <taxon>Psychidae</taxon>
        <taxon>Oiketicinae</taxon>
        <taxon>Eumeta</taxon>
    </lineage>
</organism>
<dbReference type="AlphaFoldDB" id="A0A4C1U8G0"/>
<dbReference type="OrthoDB" id="61116at2759"/>
<evidence type="ECO:0000313" key="2">
    <source>
        <dbReference type="EMBL" id="GBP22665.1"/>
    </source>
</evidence>
<dbReference type="InterPro" id="IPR007757">
    <property type="entry name" value="MT-A70-like"/>
</dbReference>
<reference evidence="2 3" key="1">
    <citation type="journal article" date="2019" name="Commun. Biol.">
        <title>The bagworm genome reveals a unique fibroin gene that provides high tensile strength.</title>
        <authorList>
            <person name="Kono N."/>
            <person name="Nakamura H."/>
            <person name="Ohtoshi R."/>
            <person name="Tomita M."/>
            <person name="Numata K."/>
            <person name="Arakawa K."/>
        </authorList>
    </citation>
    <scope>NUCLEOTIDE SEQUENCE [LARGE SCALE GENOMIC DNA]</scope>
</reference>
<dbReference type="Proteomes" id="UP000299102">
    <property type="component" value="Unassembled WGS sequence"/>
</dbReference>
<proteinExistence type="inferred from homology"/>
<dbReference type="InterPro" id="IPR002052">
    <property type="entry name" value="DNA_methylase_N6_adenine_CS"/>
</dbReference>
<protein>
    <submittedName>
        <fullName evidence="2">Methyltransferase-like protein 4</fullName>
    </submittedName>
</protein>
<dbReference type="GO" id="GO:0032259">
    <property type="term" value="P:methylation"/>
    <property type="evidence" value="ECO:0007669"/>
    <property type="project" value="UniProtKB-KW"/>
</dbReference>
<accession>A0A4C1U8G0</accession>
<dbReference type="PROSITE" id="PS00092">
    <property type="entry name" value="N6_MTASE"/>
    <property type="match status" value="1"/>
</dbReference>
<evidence type="ECO:0000256" key="1">
    <source>
        <dbReference type="PROSITE-ProRule" id="PRU00489"/>
    </source>
</evidence>
<comment type="similarity">
    <text evidence="1">Belongs to the MT-A70-like family.</text>
</comment>
<dbReference type="Pfam" id="PF05063">
    <property type="entry name" value="MT-A70"/>
    <property type="match status" value="1"/>
</dbReference>
<keyword evidence="2" id="KW-0489">Methyltransferase</keyword>
<dbReference type="GO" id="GO:0005634">
    <property type="term" value="C:nucleus"/>
    <property type="evidence" value="ECO:0007669"/>
    <property type="project" value="TreeGrafter"/>
</dbReference>
<dbReference type="SUPFAM" id="SSF53335">
    <property type="entry name" value="S-adenosyl-L-methionine-dependent methyltransferases"/>
    <property type="match status" value="1"/>
</dbReference>
<comment type="caution">
    <text evidence="2">The sequence shown here is derived from an EMBL/GenBank/DDBJ whole genome shotgun (WGS) entry which is preliminary data.</text>
</comment>
<dbReference type="Gene3D" id="3.40.50.150">
    <property type="entry name" value="Vaccinia Virus protein VP39"/>
    <property type="match status" value="1"/>
</dbReference>
<evidence type="ECO:0000313" key="3">
    <source>
        <dbReference type="Proteomes" id="UP000299102"/>
    </source>
</evidence>
<dbReference type="STRING" id="151549.A0A4C1U8G0"/>
<dbReference type="PANTHER" id="PTHR12829">
    <property type="entry name" value="N6-ADENOSINE-METHYLTRANSFERASE"/>
    <property type="match status" value="1"/>
</dbReference>
<dbReference type="PANTHER" id="PTHR12829:SF4">
    <property type="entry name" value="N(6)-ADENINE-SPECIFIC METHYLTRANSFERASE METTL4"/>
    <property type="match status" value="1"/>
</dbReference>
<name>A0A4C1U8G0_EUMVA</name>
<dbReference type="InterPro" id="IPR029063">
    <property type="entry name" value="SAM-dependent_MTases_sf"/>
</dbReference>
<dbReference type="PROSITE" id="PS51143">
    <property type="entry name" value="MT_A70"/>
    <property type="match status" value="1"/>
</dbReference>
<sequence>MAFRFYCGCILEQCKKLNGQQFDLIVADPPWWNKYIRRLKAANSKLSYAMMFNEDIASIPVPELLMPNGIVAVWCTNAPSNVDAVKNLIFPKWGVKYIATWYWIKVTTNLKPLCDFGLGHTKQPYERLMIGTVGVTRVIPDTNIIVSIPSALHSHKPPIADLLYPYLKTAKPNTLELFARYLLPNTTSIGYEPLKWQHISLYDKVS</sequence>
<dbReference type="EMBL" id="BGZK01000142">
    <property type="protein sequence ID" value="GBP22665.1"/>
    <property type="molecule type" value="Genomic_DNA"/>
</dbReference>
<dbReference type="GO" id="GO:0003676">
    <property type="term" value="F:nucleic acid binding"/>
    <property type="evidence" value="ECO:0007669"/>
    <property type="project" value="InterPro"/>
</dbReference>
<dbReference type="GO" id="GO:0008168">
    <property type="term" value="F:methyltransferase activity"/>
    <property type="evidence" value="ECO:0007669"/>
    <property type="project" value="UniProtKB-KW"/>
</dbReference>
<keyword evidence="2" id="KW-0808">Transferase</keyword>